<dbReference type="GO" id="GO:0000463">
    <property type="term" value="P:maturation of LSU-rRNA from tricistronic rRNA transcript (SSU-rRNA, 5.8S rRNA, LSU-rRNA)"/>
    <property type="evidence" value="ECO:0007669"/>
    <property type="project" value="TreeGrafter"/>
</dbReference>
<reference evidence="13 14" key="1">
    <citation type="journal article" date="2017" name="Mol. Biol. Evol.">
        <title>The 4-celled Tetrabaena socialis nuclear genome reveals the essential components for genetic control of cell number at the origin of multicellularity in the volvocine lineage.</title>
        <authorList>
            <person name="Featherston J."/>
            <person name="Arakaki Y."/>
            <person name="Hanschen E.R."/>
            <person name="Ferris P.J."/>
            <person name="Michod R.E."/>
            <person name="Olson B.J.S.C."/>
            <person name="Nozaki H."/>
            <person name="Durand P.M."/>
        </authorList>
    </citation>
    <scope>NUCLEOTIDE SEQUENCE [LARGE SCALE GENOMIC DNA]</scope>
    <source>
        <strain evidence="13 14">NIES-571</strain>
    </source>
</reference>
<evidence type="ECO:0000256" key="8">
    <source>
        <dbReference type="HAMAP-Rule" id="MF_03163"/>
    </source>
</evidence>
<evidence type="ECO:0000256" key="3">
    <source>
        <dbReference type="ARBA" id="ARBA00022552"/>
    </source>
</evidence>
<sequence>MAKKTKQGKNRLDKYYHLAKEQGFRSRAAFKLIQLNRKFNFLAKSRTLLDLCAAPGGWLQVASKTMAVGSLILGVDLAPIKPVRGVKTIVQDITTAACRAAIKREAGGAKMDVVLHDGAPNVGGAWASEAYSQSTLVLDSLKLAVDTLAPKGTFITKIFRSKDYNALLYAFNQLFDKVEATKPAASRNASAEIFVVCMGYKAPAKIDPRLLDQKFLFQDMVEPKKVMGPEALLRQKIKQRRFREGYEEGFSTSRRETSALAFLISDAPVEMLGNFTELALEGPHSWANTEGLGEGAAEPKELAAKIRSHEATNSEIRTLCKDLQVLGRSEFKLLLRWRLALRKSLKADLAAADEDGSAKPGHKKAKGAAGEGAAKAGAEADPAADPEELLLADMKALKDKLAREAKRDKKKRRDMKVKSKLRAAQVAQSEGIADDPHQGGPEQLFNLKVAHSGHGDVGAPDDDLMDLMDAGSSEDEEPTYAGEGYGQDSDADSDLEYEMDLDEALEHSYKEYLQRKGVREDAEKERRKRLGMDGELDEGEEEEQQSADSEEEEEVERLVDGGRGDQGKAGAAKKGSSLLVTLDEDRAGVAKSGSAMAAQWFKQDLFADPNLLDDDGEGAEEAAPAAARPAKKARLDSVAAGTSGSKRKARDDDEDGGEEDEPEQATLARARSGLGASPSQQQPASGRGRRGAPDFEVVPQEESGSGSDSGTDSEDEFDMLDDHGKAEVLALAKRCLRRKEKESIVDAAYNRFAFHDVGLPRWFAEDERRFMRPIPQVTKAEVEEEKARLRAIDARPIKKVEEAKARKKQKLGKRLDQAKQKANVVADQEDVPMKSKMKEIEKIYARAHSGMKKASKRAARKRGPPLDNRMRKDKKSQVRAMQKSKKGGGRRK</sequence>
<proteinExistence type="inferred from homology"/>
<comment type="caution">
    <text evidence="13">The sequence shown here is derived from an EMBL/GenBank/DDBJ whole genome shotgun (WGS) entry which is preliminary data.</text>
</comment>
<feature type="region of interest" description="Disordered" evidence="9">
    <location>
        <begin position="802"/>
        <end position="892"/>
    </location>
</feature>
<feature type="compositionally biased region" description="Acidic residues" evidence="9">
    <location>
        <begin position="459"/>
        <end position="478"/>
    </location>
</feature>
<feature type="active site" description="Proton acceptor" evidence="8">
    <location>
        <position position="157"/>
    </location>
</feature>
<dbReference type="InterPro" id="IPR050082">
    <property type="entry name" value="RNA_methyltr_RlmE"/>
</dbReference>
<feature type="compositionally biased region" description="Basic residues" evidence="9">
    <location>
        <begin position="408"/>
        <end position="421"/>
    </location>
</feature>
<evidence type="ECO:0000256" key="6">
    <source>
        <dbReference type="ARBA" id="ARBA00022691"/>
    </source>
</evidence>
<dbReference type="Pfam" id="PF07780">
    <property type="entry name" value="Spb1_C"/>
    <property type="match status" value="1"/>
</dbReference>
<name>A0A2J8AJQ9_9CHLO</name>
<feature type="region of interest" description="Disordered" evidence="9">
    <location>
        <begin position="351"/>
        <end position="382"/>
    </location>
</feature>
<evidence type="ECO:0000259" key="12">
    <source>
        <dbReference type="Pfam" id="PF11861"/>
    </source>
</evidence>
<evidence type="ECO:0000256" key="5">
    <source>
        <dbReference type="ARBA" id="ARBA00022679"/>
    </source>
</evidence>
<dbReference type="AlphaFoldDB" id="A0A2J8AJQ9"/>
<feature type="compositionally biased region" description="Low complexity" evidence="9">
    <location>
        <begin position="701"/>
        <end position="710"/>
    </location>
</feature>
<dbReference type="InterPro" id="IPR028589">
    <property type="entry name" value="SPB1-like"/>
</dbReference>
<dbReference type="InterPro" id="IPR015507">
    <property type="entry name" value="rRNA-MeTfrase_E"/>
</dbReference>
<evidence type="ECO:0000256" key="4">
    <source>
        <dbReference type="ARBA" id="ARBA00022603"/>
    </source>
</evidence>
<dbReference type="InterPro" id="IPR002877">
    <property type="entry name" value="RNA_MeTrfase_FtsJ_dom"/>
</dbReference>
<dbReference type="Pfam" id="PF11861">
    <property type="entry name" value="DUF3381"/>
    <property type="match status" value="1"/>
</dbReference>
<dbReference type="GO" id="GO:0005730">
    <property type="term" value="C:nucleolus"/>
    <property type="evidence" value="ECO:0007669"/>
    <property type="project" value="UniProtKB-SubCell"/>
</dbReference>
<evidence type="ECO:0000313" key="13">
    <source>
        <dbReference type="EMBL" id="PNH12762.1"/>
    </source>
</evidence>
<dbReference type="OrthoDB" id="1287559at2759"/>
<dbReference type="GO" id="GO:0000466">
    <property type="term" value="P:maturation of 5.8S rRNA from tricistronic rRNA transcript (SSU-rRNA, 5.8S rRNA, LSU-rRNA)"/>
    <property type="evidence" value="ECO:0007669"/>
    <property type="project" value="TreeGrafter"/>
</dbReference>
<feature type="binding site" evidence="8">
    <location>
        <position position="92"/>
    </location>
    <ligand>
        <name>S-adenosyl-L-methionine</name>
        <dbReference type="ChEBI" id="CHEBI:59789"/>
    </ligand>
</feature>
<feature type="compositionally biased region" description="Basic residues" evidence="9">
    <location>
        <begin position="882"/>
        <end position="892"/>
    </location>
</feature>
<feature type="compositionally biased region" description="Low complexity" evidence="9">
    <location>
        <begin position="367"/>
        <end position="381"/>
    </location>
</feature>
<feature type="region of interest" description="Disordered" evidence="9">
    <location>
        <begin position="402"/>
        <end position="580"/>
    </location>
</feature>
<dbReference type="Proteomes" id="UP000236333">
    <property type="component" value="Unassembled WGS sequence"/>
</dbReference>
<feature type="compositionally biased region" description="Acidic residues" evidence="9">
    <location>
        <begin position="489"/>
        <end position="503"/>
    </location>
</feature>
<feature type="compositionally biased region" description="Basic residues" evidence="9">
    <location>
        <begin position="849"/>
        <end position="863"/>
    </location>
</feature>
<protein>
    <recommendedName>
        <fullName evidence="8">Putative rRNA methyltransferase</fullName>
        <ecNumber evidence="8">2.1.1.-</ecNumber>
    </recommendedName>
    <alternativeName>
        <fullName evidence="8">2'-O-ribose RNA methyltransferase SPB1 homolog</fullName>
    </alternativeName>
</protein>
<keyword evidence="2 8" id="KW-0690">Ribosome biogenesis</keyword>
<dbReference type="PANTHER" id="PTHR10920:SF13">
    <property type="entry name" value="PRE-RRNA 2'-O-RIBOSE RNA METHYLTRANSFERASE FTSJ3"/>
    <property type="match status" value="1"/>
</dbReference>
<dbReference type="Pfam" id="PF01728">
    <property type="entry name" value="FtsJ"/>
    <property type="match status" value="1"/>
</dbReference>
<accession>A0A2J8AJQ9</accession>
<feature type="compositionally biased region" description="Acidic residues" evidence="9">
    <location>
        <begin position="611"/>
        <end position="620"/>
    </location>
</feature>
<feature type="compositionally biased region" description="Basic and acidic residues" evidence="9">
    <location>
        <begin position="556"/>
        <end position="566"/>
    </location>
</feature>
<evidence type="ECO:0000256" key="1">
    <source>
        <dbReference type="ARBA" id="ARBA00004604"/>
    </source>
</evidence>
<feature type="compositionally biased region" description="Basic and acidic residues" evidence="9">
    <location>
        <begin position="504"/>
        <end position="525"/>
    </location>
</feature>
<dbReference type="EC" id="2.1.1.-" evidence="8"/>
<dbReference type="InterPro" id="IPR012920">
    <property type="entry name" value="rRNA_MeTfrase_SPB1-like_C"/>
</dbReference>
<evidence type="ECO:0000256" key="2">
    <source>
        <dbReference type="ARBA" id="ARBA00022517"/>
    </source>
</evidence>
<comment type="similarity">
    <text evidence="8">Belongs to the class I-like SAM-binding methyltransferase superfamily. RNA methyltransferase RlmE family. SPB1 subfamily.</text>
</comment>
<feature type="domain" description="Ribosomal RNA methyltransferase FtsJ" evidence="10">
    <location>
        <begin position="24"/>
        <end position="200"/>
    </location>
</feature>
<evidence type="ECO:0000259" key="11">
    <source>
        <dbReference type="Pfam" id="PF07780"/>
    </source>
</evidence>
<feature type="binding site" evidence="8">
    <location>
        <position position="117"/>
    </location>
    <ligand>
        <name>S-adenosyl-L-methionine</name>
        <dbReference type="ChEBI" id="CHEBI:59789"/>
    </ligand>
</feature>
<dbReference type="HAMAP" id="MF_01547">
    <property type="entry name" value="RNA_methyltr_E"/>
    <property type="match status" value="1"/>
</dbReference>
<feature type="region of interest" description="Disordered" evidence="9">
    <location>
        <begin position="608"/>
        <end position="718"/>
    </location>
</feature>
<feature type="binding site" evidence="8">
    <location>
        <position position="56"/>
    </location>
    <ligand>
        <name>S-adenosyl-L-methionine</name>
        <dbReference type="ChEBI" id="CHEBI:59789"/>
    </ligand>
</feature>
<keyword evidence="4 8" id="KW-0489">Methyltransferase</keyword>
<keyword evidence="5 8" id="KW-0808">Transferase</keyword>
<feature type="compositionally biased region" description="Basic and acidic residues" evidence="9">
    <location>
        <begin position="831"/>
        <end position="844"/>
    </location>
</feature>
<keyword evidence="14" id="KW-1185">Reference proteome</keyword>
<dbReference type="GO" id="GO:0016435">
    <property type="term" value="F:rRNA (guanine) methyltransferase activity"/>
    <property type="evidence" value="ECO:0007669"/>
    <property type="project" value="TreeGrafter"/>
</dbReference>
<evidence type="ECO:0000256" key="9">
    <source>
        <dbReference type="SAM" id="MobiDB-lite"/>
    </source>
</evidence>
<feature type="binding site" evidence="8">
    <location>
        <position position="76"/>
    </location>
    <ligand>
        <name>S-adenosyl-L-methionine</name>
        <dbReference type="ChEBI" id="CHEBI:59789"/>
    </ligand>
</feature>
<keyword evidence="6 8" id="KW-0949">S-adenosyl-L-methionine</keyword>
<evidence type="ECO:0000259" key="10">
    <source>
        <dbReference type="Pfam" id="PF01728"/>
    </source>
</evidence>
<dbReference type="GO" id="GO:0030687">
    <property type="term" value="C:preribosome, large subunit precursor"/>
    <property type="evidence" value="ECO:0007669"/>
    <property type="project" value="TreeGrafter"/>
</dbReference>
<dbReference type="SUPFAM" id="SSF53335">
    <property type="entry name" value="S-adenosyl-L-methionine-dependent methyltransferases"/>
    <property type="match status" value="1"/>
</dbReference>
<comment type="function">
    <text evidence="8">Probable methyltransferase involved in the maturation of rRNA and in the biogenesis of ribosomal subunits.</text>
</comment>
<dbReference type="HAMAP" id="MF_03163">
    <property type="entry name" value="RNA_methyltr_E_SPB1"/>
    <property type="match status" value="1"/>
</dbReference>
<organism evidence="13 14">
    <name type="scientific">Tetrabaena socialis</name>
    <dbReference type="NCBI Taxonomy" id="47790"/>
    <lineage>
        <taxon>Eukaryota</taxon>
        <taxon>Viridiplantae</taxon>
        <taxon>Chlorophyta</taxon>
        <taxon>core chlorophytes</taxon>
        <taxon>Chlorophyceae</taxon>
        <taxon>CS clade</taxon>
        <taxon>Chlamydomonadales</taxon>
        <taxon>Tetrabaenaceae</taxon>
        <taxon>Tetrabaena</taxon>
    </lineage>
</organism>
<evidence type="ECO:0000256" key="7">
    <source>
        <dbReference type="ARBA" id="ARBA00023242"/>
    </source>
</evidence>
<gene>
    <name evidence="13" type="ORF">TSOC_000281</name>
</gene>
<dbReference type="FunFam" id="3.40.50.150:FF:000004">
    <property type="entry name" value="AdoMet-dependent rRNA methyltransferase SPB1"/>
    <property type="match status" value="1"/>
</dbReference>
<comment type="subcellular location">
    <subcellularLocation>
        <location evidence="1 8">Nucleus</location>
        <location evidence="1 8">Nucleolus</location>
    </subcellularLocation>
</comment>
<keyword evidence="7 8" id="KW-0539">Nucleus</keyword>
<keyword evidence="3 8" id="KW-0698">rRNA processing</keyword>
<feature type="domain" description="DUF3381" evidence="12">
    <location>
        <begin position="238"/>
        <end position="420"/>
    </location>
</feature>
<comment type="catalytic activity">
    <reaction evidence="8">
        <text>a ribonucleotide in rRNA + S-adenosyl-L-methionine = a 2'-O-methylribonucleotide in rRNA + S-adenosyl-L-homocysteine + H(+)</text>
        <dbReference type="Rhea" id="RHEA:48628"/>
        <dbReference type="Rhea" id="RHEA-COMP:12164"/>
        <dbReference type="Rhea" id="RHEA-COMP:12165"/>
        <dbReference type="ChEBI" id="CHEBI:15378"/>
        <dbReference type="ChEBI" id="CHEBI:57856"/>
        <dbReference type="ChEBI" id="CHEBI:59789"/>
        <dbReference type="ChEBI" id="CHEBI:90675"/>
        <dbReference type="ChEBI" id="CHEBI:90676"/>
    </reaction>
</comment>
<feature type="domain" description="Ribosomal RNA methyltransferase SPB1-like C-terminal" evidence="11">
    <location>
        <begin position="694"/>
        <end position="877"/>
    </location>
</feature>
<evidence type="ECO:0000313" key="14">
    <source>
        <dbReference type="Proteomes" id="UP000236333"/>
    </source>
</evidence>
<dbReference type="GO" id="GO:0008650">
    <property type="term" value="F:rRNA (uridine-2'-O-)-methyltransferase activity"/>
    <property type="evidence" value="ECO:0007669"/>
    <property type="project" value="TreeGrafter"/>
</dbReference>
<dbReference type="EMBL" id="PGGS01000004">
    <property type="protein sequence ID" value="PNH12762.1"/>
    <property type="molecule type" value="Genomic_DNA"/>
</dbReference>
<dbReference type="Gene3D" id="3.40.50.150">
    <property type="entry name" value="Vaccinia Virus protein VP39"/>
    <property type="match status" value="1"/>
</dbReference>
<feature type="binding site" evidence="8">
    <location>
        <position position="58"/>
    </location>
    <ligand>
        <name>S-adenosyl-L-methionine</name>
        <dbReference type="ChEBI" id="CHEBI:59789"/>
    </ligand>
</feature>
<dbReference type="PANTHER" id="PTHR10920">
    <property type="entry name" value="RIBOSOMAL RNA METHYLTRANSFERASE"/>
    <property type="match status" value="1"/>
</dbReference>
<feature type="compositionally biased region" description="Acidic residues" evidence="9">
    <location>
        <begin position="652"/>
        <end position="663"/>
    </location>
</feature>
<dbReference type="InterPro" id="IPR024576">
    <property type="entry name" value="rRNA_MeTfrase_Spb1_DUF3381"/>
</dbReference>
<feature type="compositionally biased region" description="Acidic residues" evidence="9">
    <location>
        <begin position="534"/>
        <end position="555"/>
    </location>
</feature>
<dbReference type="InterPro" id="IPR029063">
    <property type="entry name" value="SAM-dependent_MTases_sf"/>
</dbReference>